<organism evidence="1 2">
    <name type="scientific">Croceitalea dokdonensis DOKDO 023</name>
    <dbReference type="NCBI Taxonomy" id="1300341"/>
    <lineage>
        <taxon>Bacteria</taxon>
        <taxon>Pseudomonadati</taxon>
        <taxon>Bacteroidota</taxon>
        <taxon>Flavobacteriia</taxon>
        <taxon>Flavobacteriales</taxon>
        <taxon>Flavobacteriaceae</taxon>
        <taxon>Croceitalea</taxon>
    </lineage>
</organism>
<sequence>MEGILILKQYNERTFTFFSNLAYLLLKNTSKGISDFKYPV</sequence>
<dbReference type="STRING" id="1300341.I595_435"/>
<accession>A0A0N8H4J3</accession>
<comment type="caution">
    <text evidence="1">The sequence shown here is derived from an EMBL/GenBank/DDBJ whole genome shotgun (WGS) entry which is preliminary data.</text>
</comment>
<dbReference type="EMBL" id="LDJX01000001">
    <property type="protein sequence ID" value="KPM33532.1"/>
    <property type="molecule type" value="Genomic_DNA"/>
</dbReference>
<evidence type="ECO:0000313" key="1">
    <source>
        <dbReference type="EMBL" id="KPM33532.1"/>
    </source>
</evidence>
<name>A0A0N8H4J3_9FLAO</name>
<dbReference type="AlphaFoldDB" id="A0A0N8H4J3"/>
<protein>
    <submittedName>
        <fullName evidence="1">Uncharacterized protein</fullName>
    </submittedName>
</protein>
<keyword evidence="2" id="KW-1185">Reference proteome</keyword>
<reference evidence="1 2" key="1">
    <citation type="submission" date="2015-09" db="EMBL/GenBank/DDBJ databases">
        <title>Genome sequence of the marine flavobacterium Croceitalea dokdonensis DOKDO 023 that contains proton- and sodium-pumping rhodopsins.</title>
        <authorList>
            <person name="Kwon S.-K."/>
            <person name="Lee H.K."/>
            <person name="Kwak M.-J."/>
            <person name="Kim J.F."/>
        </authorList>
    </citation>
    <scope>NUCLEOTIDE SEQUENCE [LARGE SCALE GENOMIC DNA]</scope>
    <source>
        <strain evidence="1 2">DOKDO 023</strain>
    </source>
</reference>
<gene>
    <name evidence="1" type="ORF">I595_435</name>
</gene>
<proteinExistence type="predicted"/>
<dbReference type="Proteomes" id="UP000050280">
    <property type="component" value="Unassembled WGS sequence"/>
</dbReference>
<evidence type="ECO:0000313" key="2">
    <source>
        <dbReference type="Proteomes" id="UP000050280"/>
    </source>
</evidence>